<proteinExistence type="predicted"/>
<gene>
    <name evidence="2" type="ordered locus">Msil_1182</name>
</gene>
<evidence type="ECO:0000313" key="2">
    <source>
        <dbReference type="EMBL" id="ACK50151.1"/>
    </source>
</evidence>
<dbReference type="EMBL" id="CP001280">
    <property type="protein sequence ID" value="ACK50151.1"/>
    <property type="molecule type" value="Genomic_DNA"/>
</dbReference>
<keyword evidence="3" id="KW-1185">Reference proteome</keyword>
<dbReference type="AlphaFoldDB" id="B8EPE6"/>
<reference evidence="2 3" key="1">
    <citation type="journal article" date="2010" name="J. Bacteriol.">
        <title>Complete genome sequence of the aerobic facultative methanotroph Methylocella silvestris BL2.</title>
        <authorList>
            <person name="Chen Y."/>
            <person name="Crombie A."/>
            <person name="Rahman M.T."/>
            <person name="Dedysh S.N."/>
            <person name="Liesack W."/>
            <person name="Stott M.B."/>
            <person name="Alam M."/>
            <person name="Theisen A.R."/>
            <person name="Murrell J.C."/>
            <person name="Dunfield P.F."/>
        </authorList>
    </citation>
    <scope>NUCLEOTIDE SEQUENCE [LARGE SCALE GENOMIC DNA]</scope>
    <source>
        <strain evidence="3">DSM 15510 / CIP 108128 / LMG 27833 / NCIMB 13906 / BL2</strain>
    </source>
</reference>
<evidence type="ECO:0000256" key="1">
    <source>
        <dbReference type="SAM" id="Phobius"/>
    </source>
</evidence>
<sequence length="89" mass="9299">MQGRGFVKGQGGTFALFARKQPTLFWLIVGAVIGAFAVFLGTAGNLFSLPAWLAALVPTLSAIFFGVIGPRIGQSSTDENIENQLGLGT</sequence>
<name>B8EPE6_METSB</name>
<dbReference type="HOGENOM" id="CLU_2451232_0_0_5"/>
<protein>
    <submittedName>
        <fullName evidence="2">Uncharacterized protein</fullName>
    </submittedName>
</protein>
<evidence type="ECO:0000313" key="3">
    <source>
        <dbReference type="Proteomes" id="UP000002257"/>
    </source>
</evidence>
<keyword evidence="1" id="KW-1133">Transmembrane helix</keyword>
<keyword evidence="1" id="KW-0472">Membrane</keyword>
<dbReference type="KEGG" id="msl:Msil_1182"/>
<feature type="transmembrane region" description="Helical" evidence="1">
    <location>
        <begin position="49"/>
        <end position="68"/>
    </location>
</feature>
<organism evidence="2 3">
    <name type="scientific">Methylocella silvestris (strain DSM 15510 / CIP 108128 / LMG 27833 / NCIMB 13906 / BL2)</name>
    <dbReference type="NCBI Taxonomy" id="395965"/>
    <lineage>
        <taxon>Bacteria</taxon>
        <taxon>Pseudomonadati</taxon>
        <taxon>Pseudomonadota</taxon>
        <taxon>Alphaproteobacteria</taxon>
        <taxon>Hyphomicrobiales</taxon>
        <taxon>Beijerinckiaceae</taxon>
        <taxon>Methylocella</taxon>
    </lineage>
</organism>
<feature type="transmembrane region" description="Helical" evidence="1">
    <location>
        <begin position="24"/>
        <end position="43"/>
    </location>
</feature>
<dbReference type="Proteomes" id="UP000002257">
    <property type="component" value="Chromosome"/>
</dbReference>
<accession>B8EPE6</accession>
<keyword evidence="1" id="KW-0812">Transmembrane</keyword>
<dbReference type="STRING" id="395965.Msil_1182"/>